<feature type="region of interest" description="Disordered" evidence="1">
    <location>
        <begin position="207"/>
        <end position="316"/>
    </location>
</feature>
<feature type="chain" id="PRO_5018706383" description="FecR protein domain-containing protein" evidence="2">
    <location>
        <begin position="22"/>
        <end position="316"/>
    </location>
</feature>
<evidence type="ECO:0000256" key="2">
    <source>
        <dbReference type="SAM" id="SignalP"/>
    </source>
</evidence>
<evidence type="ECO:0000259" key="3">
    <source>
        <dbReference type="Pfam" id="PF04773"/>
    </source>
</evidence>
<feature type="compositionally biased region" description="Low complexity" evidence="1">
    <location>
        <begin position="252"/>
        <end position="286"/>
    </location>
</feature>
<feature type="signal peptide" evidence="2">
    <location>
        <begin position="1"/>
        <end position="21"/>
    </location>
</feature>
<feature type="domain" description="FecR protein" evidence="3">
    <location>
        <begin position="59"/>
        <end position="151"/>
    </location>
</feature>
<dbReference type="AlphaFoldDB" id="A0A3S0SSR4"/>
<evidence type="ECO:0000313" key="4">
    <source>
        <dbReference type="EMBL" id="RUM03311.1"/>
    </source>
</evidence>
<gene>
    <name evidence="4" type="ORF">EEQ99_08985</name>
</gene>
<dbReference type="Gene3D" id="2.60.120.1440">
    <property type="match status" value="1"/>
</dbReference>
<dbReference type="InterPro" id="IPR006860">
    <property type="entry name" value="FecR"/>
</dbReference>
<reference evidence="4 5" key="1">
    <citation type="journal article" date="2015" name="Int. J. Syst. Evol. Microbiol.">
        <title>Rhizobium anhuiense sp. nov., isolated from effective nodules of Vicia faba and Pisum sativum.</title>
        <authorList>
            <person name="Zhang Y.J."/>
            <person name="Zheng W.T."/>
            <person name="Everall I."/>
            <person name="Young J.P."/>
            <person name="Zhang X.X."/>
            <person name="Tian C.F."/>
            <person name="Sui X.H."/>
            <person name="Wang E.T."/>
            <person name="Chen W.X."/>
        </authorList>
    </citation>
    <scope>NUCLEOTIDE SEQUENCE [LARGE SCALE GENOMIC DNA]</scope>
    <source>
        <strain evidence="4 5">CCBAU 23252</strain>
    </source>
</reference>
<evidence type="ECO:0000313" key="5">
    <source>
        <dbReference type="Proteomes" id="UP000273611"/>
    </source>
</evidence>
<feature type="compositionally biased region" description="Low complexity" evidence="1">
    <location>
        <begin position="216"/>
        <end position="231"/>
    </location>
</feature>
<keyword evidence="2" id="KW-0732">Signal</keyword>
<evidence type="ECO:0000256" key="1">
    <source>
        <dbReference type="SAM" id="MobiDB-lite"/>
    </source>
</evidence>
<proteinExistence type="predicted"/>
<sequence length="316" mass="32708">MFRAFSFFLVLFFSSIVSANAAEGDWQVAKASQQVNFTVDKRNWVAVRAGDIIPNTAWIATGPRGRVQLVRGVESISFQPNTVAGIFTSSFGERKTEVVEQAGVLDLEIEKRSKPHTTVQTPFLAAVVKGTNFRVSVSKSAAEVTVNRGLVQVTSFASGQRANVGPGQGASVDGVKGMTVSGDVSTPVVTAVAPSVARVPAVGATTLNGQAETESSKASGASSSVSNSVGSGDRDSASHSFGNEGRNGNRYGADNGSSNGNENAAGNDDGQGNAVGNDSDNGDNNGIGSGKDKDKKDKKDKSDKKDKNKGKGNDDD</sequence>
<feature type="compositionally biased region" description="Basic and acidic residues" evidence="1">
    <location>
        <begin position="290"/>
        <end position="316"/>
    </location>
</feature>
<name>A0A3S0SSR4_9HYPH</name>
<organism evidence="4 5">
    <name type="scientific">Rhizobium anhuiense</name>
    <dbReference type="NCBI Taxonomy" id="1184720"/>
    <lineage>
        <taxon>Bacteria</taxon>
        <taxon>Pseudomonadati</taxon>
        <taxon>Pseudomonadota</taxon>
        <taxon>Alphaproteobacteria</taxon>
        <taxon>Hyphomicrobiales</taxon>
        <taxon>Rhizobiaceae</taxon>
        <taxon>Rhizobium/Agrobacterium group</taxon>
        <taxon>Rhizobium</taxon>
    </lineage>
</organism>
<dbReference type="EMBL" id="RIBW01000002">
    <property type="protein sequence ID" value="RUM03311.1"/>
    <property type="molecule type" value="Genomic_DNA"/>
</dbReference>
<accession>A0A3S0SSR4</accession>
<dbReference type="PANTHER" id="PTHR38731:SF3">
    <property type="entry name" value="BLL6125 PROTEIN"/>
    <property type="match status" value="1"/>
</dbReference>
<dbReference type="PANTHER" id="PTHR38731">
    <property type="entry name" value="LIPL45-RELATED LIPOPROTEIN-RELATED"/>
    <property type="match status" value="1"/>
</dbReference>
<comment type="caution">
    <text evidence="4">The sequence shown here is derived from an EMBL/GenBank/DDBJ whole genome shotgun (WGS) entry which is preliminary data.</text>
</comment>
<dbReference type="Pfam" id="PF04773">
    <property type="entry name" value="FecR"/>
    <property type="match status" value="1"/>
</dbReference>
<dbReference type="Proteomes" id="UP000273611">
    <property type="component" value="Unassembled WGS sequence"/>
</dbReference>
<protein>
    <recommendedName>
        <fullName evidence="3">FecR protein domain-containing protein</fullName>
    </recommendedName>
</protein>